<dbReference type="RefSeq" id="WP_015149126.1">
    <property type="nucleotide sequence ID" value="NC_019693.1"/>
</dbReference>
<protein>
    <submittedName>
        <fullName evidence="1">Uncharacterized protein</fullName>
    </submittedName>
</protein>
<dbReference type="HOGENOM" id="CLU_2480342_0_0_3"/>
<name>K9TIV7_9CYAN</name>
<sequence length="87" mass="9744">MSQHTLILSEQTYQALLEVAQKQGLTPESWILSQLEQPQPEAEPLSEKIGDLIGAIDSQMEPHHQVQPTDFGEQIATKLSKQGLRRP</sequence>
<dbReference type="OrthoDB" id="514895at2"/>
<dbReference type="AlphaFoldDB" id="K9TIV7"/>
<evidence type="ECO:0000313" key="2">
    <source>
        <dbReference type="Proteomes" id="UP000010367"/>
    </source>
</evidence>
<organism evidence="1 2">
    <name type="scientific">Oscillatoria acuminata PCC 6304</name>
    <dbReference type="NCBI Taxonomy" id="56110"/>
    <lineage>
        <taxon>Bacteria</taxon>
        <taxon>Bacillati</taxon>
        <taxon>Cyanobacteriota</taxon>
        <taxon>Cyanophyceae</taxon>
        <taxon>Oscillatoriophycideae</taxon>
        <taxon>Oscillatoriales</taxon>
        <taxon>Oscillatoriaceae</taxon>
        <taxon>Oscillatoria</taxon>
    </lineage>
</organism>
<proteinExistence type="predicted"/>
<reference evidence="1 2" key="1">
    <citation type="submission" date="2012-06" db="EMBL/GenBank/DDBJ databases">
        <title>Finished chromosome of genome of Oscillatoria acuminata PCC 6304.</title>
        <authorList>
            <consortium name="US DOE Joint Genome Institute"/>
            <person name="Gugger M."/>
            <person name="Coursin T."/>
            <person name="Rippka R."/>
            <person name="Tandeau De Marsac N."/>
            <person name="Huntemann M."/>
            <person name="Wei C.-L."/>
            <person name="Han J."/>
            <person name="Detter J.C."/>
            <person name="Han C."/>
            <person name="Tapia R."/>
            <person name="Davenport K."/>
            <person name="Daligault H."/>
            <person name="Erkkila T."/>
            <person name="Gu W."/>
            <person name="Munk A.C.C."/>
            <person name="Teshima H."/>
            <person name="Xu Y."/>
            <person name="Chain P."/>
            <person name="Chen A."/>
            <person name="Krypides N."/>
            <person name="Mavromatis K."/>
            <person name="Markowitz V."/>
            <person name="Szeto E."/>
            <person name="Ivanova N."/>
            <person name="Mikhailova N."/>
            <person name="Ovchinnikova G."/>
            <person name="Pagani I."/>
            <person name="Pati A."/>
            <person name="Goodwin L."/>
            <person name="Peters L."/>
            <person name="Pitluck S."/>
            <person name="Woyke T."/>
            <person name="Kerfeld C."/>
        </authorList>
    </citation>
    <scope>NUCLEOTIDE SEQUENCE [LARGE SCALE GENOMIC DNA]</scope>
    <source>
        <strain evidence="1 2">PCC 6304</strain>
    </source>
</reference>
<dbReference type="EMBL" id="CP003607">
    <property type="protein sequence ID" value="AFY82490.1"/>
    <property type="molecule type" value="Genomic_DNA"/>
</dbReference>
<dbReference type="InParanoid" id="K9TIV7"/>
<dbReference type="Proteomes" id="UP000010367">
    <property type="component" value="Chromosome"/>
</dbReference>
<dbReference type="eggNOG" id="ENOG5034316">
    <property type="taxonomic scope" value="Bacteria"/>
</dbReference>
<dbReference type="PATRIC" id="fig|56110.3.peg.3442"/>
<accession>K9TIV7</accession>
<keyword evidence="2" id="KW-1185">Reference proteome</keyword>
<dbReference type="KEGG" id="oac:Oscil6304_2889"/>
<evidence type="ECO:0000313" key="1">
    <source>
        <dbReference type="EMBL" id="AFY82490.1"/>
    </source>
</evidence>
<gene>
    <name evidence="1" type="ORF">Oscil6304_2889</name>
</gene>